<reference evidence="2 3" key="1">
    <citation type="submission" date="2018-06" db="EMBL/GenBank/DDBJ databases">
        <title>Complete genome of Desulfovibrio marinus P48SEP.</title>
        <authorList>
            <person name="Crispim J.S."/>
            <person name="Vidigal P.M.P."/>
            <person name="Silva L.C.F."/>
            <person name="Araujo L.C."/>
            <person name="Laguardia C.N."/>
            <person name="Dias R.S."/>
            <person name="Sousa M.P."/>
            <person name="Paula S.O."/>
            <person name="Silva C."/>
        </authorList>
    </citation>
    <scope>NUCLEOTIDE SEQUENCE [LARGE SCALE GENOMIC DNA]</scope>
    <source>
        <strain evidence="2 3">P48SEP</strain>
    </source>
</reference>
<dbReference type="AlphaFoldDB" id="A0A6P1ZIT7"/>
<dbReference type="InterPro" id="IPR039422">
    <property type="entry name" value="MarR/SlyA-like"/>
</dbReference>
<sequence length="151" mass="16929">MKRHKELRTPAGDAFNRLTLETFHFYGMLIAAGDEVVREFGLTSSLWQVLGAGVASDTGPLTVAQIARNMGLTRQSVQRSAKILERKGLITFEENPDHKRARLVKPTPKGLEVLDAIMIAHAEWVNRIAREEDAQAIDDVVRLMRRLAARL</sequence>
<dbReference type="PROSITE" id="PS50995">
    <property type="entry name" value="HTH_MARR_2"/>
    <property type="match status" value="1"/>
</dbReference>
<dbReference type="GO" id="GO:0003700">
    <property type="term" value="F:DNA-binding transcription factor activity"/>
    <property type="evidence" value="ECO:0007669"/>
    <property type="project" value="InterPro"/>
</dbReference>
<dbReference type="PANTHER" id="PTHR33164">
    <property type="entry name" value="TRANSCRIPTIONAL REGULATOR, MARR FAMILY"/>
    <property type="match status" value="1"/>
</dbReference>
<dbReference type="Gene3D" id="1.10.10.10">
    <property type="entry name" value="Winged helix-like DNA-binding domain superfamily/Winged helix DNA-binding domain"/>
    <property type="match status" value="1"/>
</dbReference>
<dbReference type="InterPro" id="IPR036388">
    <property type="entry name" value="WH-like_DNA-bd_sf"/>
</dbReference>
<dbReference type="GO" id="GO:0006950">
    <property type="term" value="P:response to stress"/>
    <property type="evidence" value="ECO:0007669"/>
    <property type="project" value="TreeGrafter"/>
</dbReference>
<name>A0A6P1ZIT7_9BACT</name>
<dbReference type="InterPro" id="IPR011991">
    <property type="entry name" value="ArsR-like_HTH"/>
</dbReference>
<gene>
    <name evidence="2" type="ORF">DQK91_05635</name>
</gene>
<organism evidence="2 3">
    <name type="scientific">Oceanidesulfovibrio marinus</name>
    <dbReference type="NCBI Taxonomy" id="370038"/>
    <lineage>
        <taxon>Bacteria</taxon>
        <taxon>Pseudomonadati</taxon>
        <taxon>Thermodesulfobacteriota</taxon>
        <taxon>Desulfovibrionia</taxon>
        <taxon>Desulfovibrionales</taxon>
        <taxon>Desulfovibrionaceae</taxon>
        <taxon>Oceanidesulfovibrio</taxon>
    </lineage>
</organism>
<accession>A0A6P1ZIT7</accession>
<dbReference type="InterPro" id="IPR036390">
    <property type="entry name" value="WH_DNA-bd_sf"/>
</dbReference>
<dbReference type="SMART" id="SM00347">
    <property type="entry name" value="HTH_MARR"/>
    <property type="match status" value="1"/>
</dbReference>
<feature type="domain" description="HTH marR-type" evidence="1">
    <location>
        <begin position="1"/>
        <end position="149"/>
    </location>
</feature>
<evidence type="ECO:0000259" key="1">
    <source>
        <dbReference type="PROSITE" id="PS50995"/>
    </source>
</evidence>
<dbReference type="PANTHER" id="PTHR33164:SF99">
    <property type="entry name" value="MARR FAMILY REGULATORY PROTEIN"/>
    <property type="match status" value="1"/>
</dbReference>
<dbReference type="InterPro" id="IPR000835">
    <property type="entry name" value="HTH_MarR-typ"/>
</dbReference>
<dbReference type="OrthoDB" id="5511415at2"/>
<dbReference type="EMBL" id="QMIF01000003">
    <property type="protein sequence ID" value="TVM34891.1"/>
    <property type="molecule type" value="Genomic_DNA"/>
</dbReference>
<dbReference type="Proteomes" id="UP000434052">
    <property type="component" value="Unassembled WGS sequence"/>
</dbReference>
<comment type="caution">
    <text evidence="2">The sequence shown here is derived from an EMBL/GenBank/DDBJ whole genome shotgun (WGS) entry which is preliminary data.</text>
</comment>
<dbReference type="SUPFAM" id="SSF46785">
    <property type="entry name" value="Winged helix' DNA-binding domain"/>
    <property type="match status" value="1"/>
</dbReference>
<dbReference type="CDD" id="cd00090">
    <property type="entry name" value="HTH_ARSR"/>
    <property type="match status" value="1"/>
</dbReference>
<dbReference type="RefSeq" id="WP_144234495.1">
    <property type="nucleotide sequence ID" value="NZ_QMIF01000003.1"/>
</dbReference>
<evidence type="ECO:0000313" key="3">
    <source>
        <dbReference type="Proteomes" id="UP000434052"/>
    </source>
</evidence>
<proteinExistence type="predicted"/>
<protein>
    <submittedName>
        <fullName evidence="2">MarR family transcriptional regulator</fullName>
    </submittedName>
</protein>
<dbReference type="Pfam" id="PF12802">
    <property type="entry name" value="MarR_2"/>
    <property type="match status" value="1"/>
</dbReference>
<evidence type="ECO:0000313" key="2">
    <source>
        <dbReference type="EMBL" id="TVM34891.1"/>
    </source>
</evidence>